<dbReference type="PANTHER" id="PTHR44227">
    <property type="match status" value="1"/>
</dbReference>
<proteinExistence type="predicted"/>
<feature type="compositionally biased region" description="Low complexity" evidence="4">
    <location>
        <begin position="370"/>
        <end position="393"/>
    </location>
</feature>
<dbReference type="GO" id="GO:0035269">
    <property type="term" value="P:protein O-linked glycosylation via mannose"/>
    <property type="evidence" value="ECO:0007669"/>
    <property type="project" value="TreeGrafter"/>
</dbReference>
<feature type="transmembrane region" description="Helical" evidence="5">
    <location>
        <begin position="222"/>
        <end position="241"/>
    </location>
</feature>
<dbReference type="PROSITE" id="PS50005">
    <property type="entry name" value="TPR"/>
    <property type="match status" value="1"/>
</dbReference>
<evidence type="ECO:0000256" key="4">
    <source>
        <dbReference type="SAM" id="MobiDB-lite"/>
    </source>
</evidence>
<dbReference type="Gene3D" id="1.25.40.10">
    <property type="entry name" value="Tetratricopeptide repeat domain"/>
    <property type="match status" value="2"/>
</dbReference>
<dbReference type="SUPFAM" id="SSF48452">
    <property type="entry name" value="TPR-like"/>
    <property type="match status" value="1"/>
</dbReference>
<dbReference type="EMBL" id="BONZ01000068">
    <property type="protein sequence ID" value="GIH18575.1"/>
    <property type="molecule type" value="Genomic_DNA"/>
</dbReference>
<dbReference type="Proteomes" id="UP000642748">
    <property type="component" value="Unassembled WGS sequence"/>
</dbReference>
<keyword evidence="5" id="KW-0472">Membrane</keyword>
<dbReference type="SMART" id="SM00028">
    <property type="entry name" value="TPR"/>
    <property type="match status" value="4"/>
</dbReference>
<reference evidence="6" key="1">
    <citation type="submission" date="2021-01" db="EMBL/GenBank/DDBJ databases">
        <title>Whole genome shotgun sequence of Rugosimonospora africana NBRC 104875.</title>
        <authorList>
            <person name="Komaki H."/>
            <person name="Tamura T."/>
        </authorList>
    </citation>
    <scope>NUCLEOTIDE SEQUENCE</scope>
    <source>
        <strain evidence="6">NBRC 104875</strain>
    </source>
</reference>
<evidence type="ECO:0000256" key="5">
    <source>
        <dbReference type="SAM" id="Phobius"/>
    </source>
</evidence>
<evidence type="ECO:0000256" key="1">
    <source>
        <dbReference type="ARBA" id="ARBA00022737"/>
    </source>
</evidence>
<dbReference type="Pfam" id="PF13432">
    <property type="entry name" value="TPR_16"/>
    <property type="match status" value="2"/>
</dbReference>
<dbReference type="GO" id="GO:0030968">
    <property type="term" value="P:endoplasmic reticulum unfolded protein response"/>
    <property type="evidence" value="ECO:0007669"/>
    <property type="project" value="TreeGrafter"/>
</dbReference>
<keyword evidence="5" id="KW-0812">Transmembrane</keyword>
<dbReference type="GO" id="GO:0000030">
    <property type="term" value="F:mannosyltransferase activity"/>
    <property type="evidence" value="ECO:0007669"/>
    <property type="project" value="TreeGrafter"/>
</dbReference>
<dbReference type="InterPro" id="IPR052346">
    <property type="entry name" value="O-mannosyl-transferase_TMTC"/>
</dbReference>
<dbReference type="PANTHER" id="PTHR44227:SF3">
    <property type="entry name" value="PROTEIN O-MANNOSYL-TRANSFERASE TMTC4"/>
    <property type="match status" value="1"/>
</dbReference>
<sequence>MTDPELRRVNALLEVGRWEAAAEILVRLAARDPNSARLACLLARCHHLGQDWPAMLEQAARACALAPNDEWAHRLRSIALRRLDRPAEAVAAAREAVRLKPQQWEPFVVLAEALLAGEDAQSALAARDAVDRALELSPHNNEILVLAGRVALALGDLRTARARYEQVLAVSPEDAAARVNLAVLDLHQSRTTAAADRFQAVVAANPGNPRLVRNVQLAATMWLGRLHLATSGVYLACWLAAATLSPGAVRDGLAALVAAGTVVLAGLAYRRLPSGTRRMVRWPAVALKDDANGLRSLRRSHVILMALAVYQVAIGLVMLTTTLPLWTTLQLFATAGVVPALIRVIRVWNRAVSRARRRRRSGPGTGDRVAPGAADRAAAQAGAPGPETPAGQV</sequence>
<keyword evidence="5" id="KW-1133">Transmembrane helix</keyword>
<accession>A0A8J3QZF1</accession>
<feature type="region of interest" description="Disordered" evidence="4">
    <location>
        <begin position="356"/>
        <end position="393"/>
    </location>
</feature>
<dbReference type="InterPro" id="IPR011990">
    <property type="entry name" value="TPR-like_helical_dom_sf"/>
</dbReference>
<feature type="transmembrane region" description="Helical" evidence="5">
    <location>
        <begin position="253"/>
        <end position="272"/>
    </location>
</feature>
<dbReference type="InterPro" id="IPR019734">
    <property type="entry name" value="TPR_rpt"/>
</dbReference>
<organism evidence="6 7">
    <name type="scientific">Rugosimonospora africana</name>
    <dbReference type="NCBI Taxonomy" id="556532"/>
    <lineage>
        <taxon>Bacteria</taxon>
        <taxon>Bacillati</taxon>
        <taxon>Actinomycetota</taxon>
        <taxon>Actinomycetes</taxon>
        <taxon>Micromonosporales</taxon>
        <taxon>Micromonosporaceae</taxon>
        <taxon>Rugosimonospora</taxon>
    </lineage>
</organism>
<dbReference type="AlphaFoldDB" id="A0A8J3QZF1"/>
<protein>
    <recommendedName>
        <fullName evidence="8">Tetratricopeptide repeat-containing protein</fullName>
    </recommendedName>
</protein>
<evidence type="ECO:0000256" key="3">
    <source>
        <dbReference type="PROSITE-ProRule" id="PRU00339"/>
    </source>
</evidence>
<keyword evidence="7" id="KW-1185">Reference proteome</keyword>
<evidence type="ECO:0000313" key="7">
    <source>
        <dbReference type="Proteomes" id="UP000642748"/>
    </source>
</evidence>
<comment type="caution">
    <text evidence="6">The sequence shown here is derived from an EMBL/GenBank/DDBJ whole genome shotgun (WGS) entry which is preliminary data.</text>
</comment>
<evidence type="ECO:0000313" key="6">
    <source>
        <dbReference type="EMBL" id="GIH18575.1"/>
    </source>
</evidence>
<feature type="transmembrane region" description="Helical" evidence="5">
    <location>
        <begin position="329"/>
        <end position="349"/>
    </location>
</feature>
<evidence type="ECO:0000256" key="2">
    <source>
        <dbReference type="ARBA" id="ARBA00022803"/>
    </source>
</evidence>
<feature type="transmembrane region" description="Helical" evidence="5">
    <location>
        <begin position="302"/>
        <end position="323"/>
    </location>
</feature>
<evidence type="ECO:0008006" key="8">
    <source>
        <dbReference type="Google" id="ProtNLM"/>
    </source>
</evidence>
<name>A0A8J3QZF1_9ACTN</name>
<dbReference type="RefSeq" id="WP_203922082.1">
    <property type="nucleotide sequence ID" value="NZ_BONZ01000068.1"/>
</dbReference>
<feature type="repeat" description="TPR" evidence="3">
    <location>
        <begin position="141"/>
        <end position="174"/>
    </location>
</feature>
<keyword evidence="1" id="KW-0677">Repeat</keyword>
<gene>
    <name evidence="6" type="ORF">Raf01_67470</name>
</gene>
<keyword evidence="2 3" id="KW-0802">TPR repeat</keyword>